<dbReference type="InterPro" id="IPR029058">
    <property type="entry name" value="AB_hydrolase_fold"/>
</dbReference>
<dbReference type="RefSeq" id="WP_141852227.1">
    <property type="nucleotide sequence ID" value="NZ_BAAAKA010000013.1"/>
</dbReference>
<dbReference type="PANTHER" id="PTHR37017">
    <property type="entry name" value="AB HYDROLASE-1 DOMAIN-CONTAINING PROTEIN-RELATED"/>
    <property type="match status" value="1"/>
</dbReference>
<dbReference type="OrthoDB" id="9773549at2"/>
<dbReference type="EMBL" id="VFMM01000001">
    <property type="protein sequence ID" value="TQJ16463.1"/>
    <property type="molecule type" value="Genomic_DNA"/>
</dbReference>
<evidence type="ECO:0000313" key="3">
    <source>
        <dbReference type="Proteomes" id="UP000316298"/>
    </source>
</evidence>
<dbReference type="AlphaFoldDB" id="A0A542EMA0"/>
<dbReference type="PANTHER" id="PTHR37017:SF11">
    <property type="entry name" value="ESTERASE_LIPASE_THIOESTERASE DOMAIN-CONTAINING PROTEIN"/>
    <property type="match status" value="1"/>
</dbReference>
<gene>
    <name evidence="2" type="ORF">FB475_0562</name>
</gene>
<proteinExistence type="predicted"/>
<dbReference type="Pfam" id="PF12697">
    <property type="entry name" value="Abhydrolase_6"/>
    <property type="match status" value="1"/>
</dbReference>
<dbReference type="SUPFAM" id="SSF53474">
    <property type="entry name" value="alpha/beta-Hydrolases"/>
    <property type="match status" value="1"/>
</dbReference>
<dbReference type="Gene3D" id="3.40.50.1820">
    <property type="entry name" value="alpha/beta hydrolase"/>
    <property type="match status" value="1"/>
</dbReference>
<dbReference type="GO" id="GO:0003824">
    <property type="term" value="F:catalytic activity"/>
    <property type="evidence" value="ECO:0007669"/>
    <property type="project" value="UniProtKB-ARBA"/>
</dbReference>
<name>A0A542EMA0_9ACTN</name>
<keyword evidence="3" id="KW-1185">Reference proteome</keyword>
<feature type="domain" description="AB hydrolase-1" evidence="1">
    <location>
        <begin position="5"/>
        <end position="225"/>
    </location>
</feature>
<reference evidence="2 3" key="1">
    <citation type="submission" date="2019-06" db="EMBL/GenBank/DDBJ databases">
        <title>Sequencing the genomes of 1000 actinobacteria strains.</title>
        <authorList>
            <person name="Klenk H.-P."/>
        </authorList>
    </citation>
    <scope>NUCLEOTIDE SEQUENCE [LARGE SCALE GENOMIC DNA]</scope>
    <source>
        <strain evidence="2 3">DSM 17305</strain>
    </source>
</reference>
<accession>A0A542EMA0</accession>
<dbReference type="InterPro" id="IPR000073">
    <property type="entry name" value="AB_hydrolase_1"/>
</dbReference>
<dbReference type="Proteomes" id="UP000316298">
    <property type="component" value="Unassembled WGS sequence"/>
</dbReference>
<evidence type="ECO:0000259" key="1">
    <source>
        <dbReference type="Pfam" id="PF12697"/>
    </source>
</evidence>
<comment type="caution">
    <text evidence="2">The sequence shown here is derived from an EMBL/GenBank/DDBJ whole genome shotgun (WGS) entry which is preliminary data.</text>
</comment>
<organism evidence="2 3">
    <name type="scientific">Kribbella jejuensis</name>
    <dbReference type="NCBI Taxonomy" id="236068"/>
    <lineage>
        <taxon>Bacteria</taxon>
        <taxon>Bacillati</taxon>
        <taxon>Actinomycetota</taxon>
        <taxon>Actinomycetes</taxon>
        <taxon>Propionibacteriales</taxon>
        <taxon>Kribbellaceae</taxon>
        <taxon>Kribbella</taxon>
    </lineage>
</organism>
<sequence length="231" mass="25111">MGEYVLVPGARLGAWVWDAVAERLRSAGHAVYAVTLSGLAEGDTDRVGQQQHVDDIVSVVEGNELSDVVLVGHSYSGIPVGQAAGRIVDRLRRVVYVDSSIPADGLSFADAWAEEDRAWLEDQLTDGDGTWLPAGAEYFVDQDLSEQAINLLATRSTPHPGLTLTEPARLTRPIDELPTTYIKCLMAGDTPSPDVQQALKSPQWELTELRTGHWPMLSQPDELAKILAELS</sequence>
<protein>
    <submittedName>
        <fullName evidence="2">Pimeloyl-ACP methyl ester carboxylesterase</fullName>
    </submittedName>
</protein>
<dbReference type="InterPro" id="IPR052897">
    <property type="entry name" value="Sec-Metab_Biosynth_Hydrolase"/>
</dbReference>
<evidence type="ECO:0000313" key="2">
    <source>
        <dbReference type="EMBL" id="TQJ16463.1"/>
    </source>
</evidence>